<protein>
    <submittedName>
        <fullName evidence="3">Uncharacterized protein</fullName>
    </submittedName>
</protein>
<evidence type="ECO:0000313" key="4">
    <source>
        <dbReference type="Proteomes" id="UP000193240"/>
    </source>
</evidence>
<dbReference type="EMBL" id="KZ107850">
    <property type="protein sequence ID" value="OSS46801.1"/>
    <property type="molecule type" value="Genomic_DNA"/>
</dbReference>
<dbReference type="Proteomes" id="UP000193240">
    <property type="component" value="Unassembled WGS sequence"/>
</dbReference>
<sequence length="224" mass="23724">MVPRATPATKTLLSPSPTPLATLTSSTASPPSTLLATPTHHPSSPSKSPRPNTIVLDHTPPPTMQPAAPHNIFALPSTSPAQLLPHTLLAILLLVIVLTIAATWTLLVCLVHHRGTTTRGKSTHAAYTRAHTPSPPPSTHGCAWLRNPFKQARGPQHKYEALDHRDADAEDERDGNRALSSALELRSVKGTGGEDGSPLNPFLVGSGRDSDDEGRGGMRGAEEE</sequence>
<proteinExistence type="predicted"/>
<feature type="region of interest" description="Disordered" evidence="1">
    <location>
        <begin position="1"/>
        <end position="69"/>
    </location>
</feature>
<accession>A0A1Y2LSC0</accession>
<keyword evidence="2" id="KW-1133">Transmembrane helix</keyword>
<name>A0A1Y2LSC0_EPING</name>
<keyword evidence="2" id="KW-0812">Transmembrane</keyword>
<feature type="compositionally biased region" description="Low complexity" evidence="1">
    <location>
        <begin position="1"/>
        <end position="49"/>
    </location>
</feature>
<feature type="region of interest" description="Disordered" evidence="1">
    <location>
        <begin position="164"/>
        <end position="224"/>
    </location>
</feature>
<organism evidence="3 4">
    <name type="scientific">Epicoccum nigrum</name>
    <name type="common">Soil fungus</name>
    <name type="synonym">Epicoccum purpurascens</name>
    <dbReference type="NCBI Taxonomy" id="105696"/>
    <lineage>
        <taxon>Eukaryota</taxon>
        <taxon>Fungi</taxon>
        <taxon>Dikarya</taxon>
        <taxon>Ascomycota</taxon>
        <taxon>Pezizomycotina</taxon>
        <taxon>Dothideomycetes</taxon>
        <taxon>Pleosporomycetidae</taxon>
        <taxon>Pleosporales</taxon>
        <taxon>Pleosporineae</taxon>
        <taxon>Didymellaceae</taxon>
        <taxon>Epicoccum</taxon>
    </lineage>
</organism>
<evidence type="ECO:0000256" key="2">
    <source>
        <dbReference type="SAM" id="Phobius"/>
    </source>
</evidence>
<dbReference type="AlphaFoldDB" id="A0A1Y2LSC0"/>
<keyword evidence="2" id="KW-0472">Membrane</keyword>
<feature type="transmembrane region" description="Helical" evidence="2">
    <location>
        <begin position="88"/>
        <end position="111"/>
    </location>
</feature>
<evidence type="ECO:0000256" key="1">
    <source>
        <dbReference type="SAM" id="MobiDB-lite"/>
    </source>
</evidence>
<feature type="region of interest" description="Disordered" evidence="1">
    <location>
        <begin position="118"/>
        <end position="142"/>
    </location>
</feature>
<reference evidence="3 4" key="1">
    <citation type="journal article" date="2017" name="Genome Announc.">
        <title>Genome sequence of the saprophytic ascomycete Epicoccum nigrum ICMP 19927 strain isolated from New Zealand.</title>
        <authorList>
            <person name="Fokin M."/>
            <person name="Fleetwood D."/>
            <person name="Weir B.S."/>
            <person name="Villas-Boas S.G."/>
        </authorList>
    </citation>
    <scope>NUCLEOTIDE SEQUENCE [LARGE SCALE GENOMIC DNA]</scope>
    <source>
        <strain evidence="3 4">ICMP 19927</strain>
    </source>
</reference>
<dbReference type="InParanoid" id="A0A1Y2LSC0"/>
<gene>
    <name evidence="3" type="ORF">B5807_08910</name>
</gene>
<evidence type="ECO:0000313" key="3">
    <source>
        <dbReference type="EMBL" id="OSS46801.1"/>
    </source>
</evidence>
<keyword evidence="4" id="KW-1185">Reference proteome</keyword>